<comment type="caution">
    <text evidence="1">The sequence shown here is derived from an EMBL/GenBank/DDBJ whole genome shotgun (WGS) entry which is preliminary data.</text>
</comment>
<organism evidence="1 2">
    <name type="scientific">Durusdinium trenchii</name>
    <dbReference type="NCBI Taxonomy" id="1381693"/>
    <lineage>
        <taxon>Eukaryota</taxon>
        <taxon>Sar</taxon>
        <taxon>Alveolata</taxon>
        <taxon>Dinophyceae</taxon>
        <taxon>Suessiales</taxon>
        <taxon>Symbiodiniaceae</taxon>
        <taxon>Durusdinium</taxon>
    </lineage>
</organism>
<accession>A0ABP0PNC5</accession>
<gene>
    <name evidence="1" type="ORF">CCMP2556_LOCUS37994</name>
</gene>
<name>A0ABP0PNC5_9DINO</name>
<protein>
    <submittedName>
        <fullName evidence="1">Uncharacterized protein</fullName>
    </submittedName>
</protein>
<sequence>MRLWATRTCFLCLYFCTGAGDEAIPDKVGVEVHLSKQERAALKKVECSMCTAIISEMHAEVARHSMISKGVGSEDQVWETSNAMCLALLQKYQLNLGSEPSLQKKEEDDEMAMAAAAEAGRQHDFMRAMLVLKMGCQQWLEDYGGDTSGFIFKSVKEGSQSPAGAAKEFCVRARQCGKAKDRKKQQKAKEKERLKQRMKMAEEAERKEAEQRKDDPMSSLPEDSKLGIQRMLEMARDDPLHYLEDDAKERVQKARHDLRCSVCGTILQDAFQTLKARPKSLQSEHEILTIMEKICEGGADRSLPSYFGIDPPPLPPRWTDHWRPVRTEKGFVLKGWKKGAAKRQKWRKLAEEGKQKPVGIDENEQDMMLTMTCKDILEPERFSESLFRHMTSCQAQEACHAASAAANEVCRAASSGRPCVEGKSEL</sequence>
<evidence type="ECO:0000313" key="2">
    <source>
        <dbReference type="Proteomes" id="UP001642484"/>
    </source>
</evidence>
<proteinExistence type="predicted"/>
<keyword evidence="2" id="KW-1185">Reference proteome</keyword>
<dbReference type="EMBL" id="CAXAMN010023361">
    <property type="protein sequence ID" value="CAK9077091.1"/>
    <property type="molecule type" value="Genomic_DNA"/>
</dbReference>
<evidence type="ECO:0000313" key="1">
    <source>
        <dbReference type="EMBL" id="CAK9077091.1"/>
    </source>
</evidence>
<dbReference type="Proteomes" id="UP001642484">
    <property type="component" value="Unassembled WGS sequence"/>
</dbReference>
<reference evidence="1 2" key="1">
    <citation type="submission" date="2024-02" db="EMBL/GenBank/DDBJ databases">
        <authorList>
            <person name="Chen Y."/>
            <person name="Shah S."/>
            <person name="Dougan E. K."/>
            <person name="Thang M."/>
            <person name="Chan C."/>
        </authorList>
    </citation>
    <scope>NUCLEOTIDE SEQUENCE [LARGE SCALE GENOMIC DNA]</scope>
</reference>